<evidence type="ECO:0000256" key="5">
    <source>
        <dbReference type="SAM" id="MobiDB-lite"/>
    </source>
</evidence>
<feature type="transmembrane region" description="Helical" evidence="6">
    <location>
        <begin position="186"/>
        <end position="203"/>
    </location>
</feature>
<dbReference type="EMBL" id="JAPEVB010000002">
    <property type="protein sequence ID" value="KAJ4393614.1"/>
    <property type="molecule type" value="Genomic_DNA"/>
</dbReference>
<keyword evidence="3 6" id="KW-1133">Transmembrane helix</keyword>
<feature type="transmembrane region" description="Helical" evidence="6">
    <location>
        <begin position="402"/>
        <end position="422"/>
    </location>
</feature>
<gene>
    <name evidence="8" type="ORF">N0V93_002827</name>
</gene>
<evidence type="ECO:0000256" key="4">
    <source>
        <dbReference type="ARBA" id="ARBA00023136"/>
    </source>
</evidence>
<evidence type="ECO:0000313" key="9">
    <source>
        <dbReference type="Proteomes" id="UP001140453"/>
    </source>
</evidence>
<feature type="transmembrane region" description="Helical" evidence="6">
    <location>
        <begin position="85"/>
        <end position="111"/>
    </location>
</feature>
<feature type="compositionally biased region" description="Basic and acidic residues" evidence="5">
    <location>
        <begin position="15"/>
        <end position="29"/>
    </location>
</feature>
<comment type="caution">
    <text evidence="8">The sequence shown here is derived from an EMBL/GenBank/DDBJ whole genome shotgun (WGS) entry which is preliminary data.</text>
</comment>
<feature type="domain" description="Major facilitator superfamily (MFS) profile" evidence="7">
    <location>
        <begin position="104"/>
        <end position="560"/>
    </location>
</feature>
<dbReference type="GO" id="GO:0022857">
    <property type="term" value="F:transmembrane transporter activity"/>
    <property type="evidence" value="ECO:0007669"/>
    <property type="project" value="InterPro"/>
</dbReference>
<feature type="transmembrane region" description="Helical" evidence="6">
    <location>
        <begin position="506"/>
        <end position="526"/>
    </location>
</feature>
<feature type="transmembrane region" description="Helical" evidence="6">
    <location>
        <begin position="156"/>
        <end position="174"/>
    </location>
</feature>
<dbReference type="Gene3D" id="1.20.1250.20">
    <property type="entry name" value="MFS general substrate transporter like domains"/>
    <property type="match status" value="1"/>
</dbReference>
<organism evidence="8 9">
    <name type="scientific">Gnomoniopsis smithogilvyi</name>
    <dbReference type="NCBI Taxonomy" id="1191159"/>
    <lineage>
        <taxon>Eukaryota</taxon>
        <taxon>Fungi</taxon>
        <taxon>Dikarya</taxon>
        <taxon>Ascomycota</taxon>
        <taxon>Pezizomycotina</taxon>
        <taxon>Sordariomycetes</taxon>
        <taxon>Sordariomycetidae</taxon>
        <taxon>Diaporthales</taxon>
        <taxon>Gnomoniaceae</taxon>
        <taxon>Gnomoniopsis</taxon>
    </lineage>
</organism>
<feature type="transmembrane region" description="Helical" evidence="6">
    <location>
        <begin position="274"/>
        <end position="294"/>
    </location>
</feature>
<dbReference type="GO" id="GO:0005886">
    <property type="term" value="C:plasma membrane"/>
    <property type="evidence" value="ECO:0007669"/>
    <property type="project" value="TreeGrafter"/>
</dbReference>
<name>A0A9W9CZI9_9PEZI</name>
<reference evidence="8" key="1">
    <citation type="submission" date="2022-10" db="EMBL/GenBank/DDBJ databases">
        <title>Tapping the CABI collections for fungal endophytes: first genome assemblies for Collariella, Neodidymelliopsis, Ascochyta clinopodiicola, Didymella pomorum, Didymosphaeria variabile, Neocosmospora piperis and Neocucurbitaria cava.</title>
        <authorList>
            <person name="Hill R."/>
        </authorList>
    </citation>
    <scope>NUCLEOTIDE SEQUENCE</scope>
    <source>
        <strain evidence="8">IMI 355082</strain>
    </source>
</reference>
<feature type="transmembrane region" description="Helical" evidence="6">
    <location>
        <begin position="361"/>
        <end position="382"/>
    </location>
</feature>
<dbReference type="InterPro" id="IPR036259">
    <property type="entry name" value="MFS_trans_sf"/>
</dbReference>
<feature type="transmembrane region" description="Helical" evidence="6">
    <location>
        <begin position="538"/>
        <end position="559"/>
    </location>
</feature>
<proteinExistence type="predicted"/>
<comment type="subcellular location">
    <subcellularLocation>
        <location evidence="1">Membrane</location>
        <topology evidence="1">Multi-pass membrane protein</topology>
    </subcellularLocation>
</comment>
<evidence type="ECO:0000256" key="6">
    <source>
        <dbReference type="SAM" id="Phobius"/>
    </source>
</evidence>
<evidence type="ECO:0000313" key="8">
    <source>
        <dbReference type="EMBL" id="KAJ4393614.1"/>
    </source>
</evidence>
<dbReference type="SUPFAM" id="SSF103473">
    <property type="entry name" value="MFS general substrate transporter"/>
    <property type="match status" value="1"/>
</dbReference>
<dbReference type="Pfam" id="PF07690">
    <property type="entry name" value="MFS_1"/>
    <property type="match status" value="1"/>
</dbReference>
<evidence type="ECO:0000256" key="3">
    <source>
        <dbReference type="ARBA" id="ARBA00022989"/>
    </source>
</evidence>
<feature type="transmembrane region" description="Helical" evidence="6">
    <location>
        <begin position="244"/>
        <end position="268"/>
    </location>
</feature>
<dbReference type="Proteomes" id="UP001140453">
    <property type="component" value="Unassembled WGS sequence"/>
</dbReference>
<evidence type="ECO:0000256" key="1">
    <source>
        <dbReference type="ARBA" id="ARBA00004141"/>
    </source>
</evidence>
<accession>A0A9W9CZI9</accession>
<feature type="transmembrane region" description="Helical" evidence="6">
    <location>
        <begin position="470"/>
        <end position="494"/>
    </location>
</feature>
<dbReference type="AlphaFoldDB" id="A0A9W9CZI9"/>
<feature type="transmembrane region" description="Helical" evidence="6">
    <location>
        <begin position="443"/>
        <end position="464"/>
    </location>
</feature>
<dbReference type="PANTHER" id="PTHR23502:SF164">
    <property type="entry name" value="MAJOR FACILITATOR SUPERFAMILY (MFS) PROFILE DOMAIN-CONTAINING PROTEIN"/>
    <property type="match status" value="1"/>
</dbReference>
<dbReference type="PROSITE" id="PS50850">
    <property type="entry name" value="MFS"/>
    <property type="match status" value="1"/>
</dbReference>
<evidence type="ECO:0000256" key="2">
    <source>
        <dbReference type="ARBA" id="ARBA00022692"/>
    </source>
</evidence>
<keyword evidence="4 6" id="KW-0472">Membrane</keyword>
<feature type="region of interest" description="Disordered" evidence="5">
    <location>
        <begin position="1"/>
        <end position="29"/>
    </location>
</feature>
<dbReference type="PANTHER" id="PTHR23502">
    <property type="entry name" value="MAJOR FACILITATOR SUPERFAMILY"/>
    <property type="match status" value="1"/>
</dbReference>
<feature type="transmembrane region" description="Helical" evidence="6">
    <location>
        <begin position="215"/>
        <end position="232"/>
    </location>
</feature>
<keyword evidence="2 6" id="KW-0812">Transmembrane</keyword>
<dbReference type="OrthoDB" id="268400at2759"/>
<dbReference type="InterPro" id="IPR011701">
    <property type="entry name" value="MFS"/>
</dbReference>
<sequence>MAGPRMSWPLVRMSSHGDPDQSRYYNDEKKDVDVEVTSIRSSGDESQVIGSSNMFDENGNIRLIPMPTADPKDPLNMPDWRKWTAVGGLCFFGSLALSAEIVIGSLIPIFLLEYAGVDPTTIRDIDFVAASGGKGTQLNPLAVIPPGVTPPSLEKVTMLITIPLITNGIASYFLVPLSIAVGRRPVLLITAVLAWAGGLWAGFSTSLDSHLAGRAVMGLGAGAVEALIPLIVQDMVFIHQRNKAQSAIVASQGVIIIGLGIAAPYIAANYDWRYLYYATSGLGIVAWLLLGAILPETRYTRSKELLAGKPEEKLEPGLTRPRLDYARYGRRTLWTNIGVFNAGFEWKNAAISMLDTLKTTFFPAVVWSILTNSIFLITTQAAQQLGSFALLAEGWEFQWTGLSVVPFVLAAIMTFLISGPFAEKVNNMVAKRRNGVREAEYGLLNMLVPFVAGITGCFVFGYAGQSDVHWSVLLLGLFLTLFSFLCTMITINVFIVESYPQWAGPVLVNVSSLRLIIGFFFGSLATTWVQEKGLLPTFVIYAEAMIVVLLLMPLLFFYGKKIRMFTAGRVRAAPKGDRDTPSRWSQ</sequence>
<protein>
    <recommendedName>
        <fullName evidence="7">Major facilitator superfamily (MFS) profile domain-containing protein</fullName>
    </recommendedName>
</protein>
<evidence type="ECO:0000259" key="7">
    <source>
        <dbReference type="PROSITE" id="PS50850"/>
    </source>
</evidence>
<dbReference type="InterPro" id="IPR020846">
    <property type="entry name" value="MFS_dom"/>
</dbReference>
<keyword evidence="9" id="KW-1185">Reference proteome</keyword>